<protein>
    <submittedName>
        <fullName evidence="1">Uncharacterized protein</fullName>
    </submittedName>
</protein>
<dbReference type="AlphaFoldDB" id="A0A820TIY5"/>
<feature type="non-terminal residue" evidence="1">
    <location>
        <position position="1"/>
    </location>
</feature>
<reference evidence="1" key="1">
    <citation type="submission" date="2021-02" db="EMBL/GenBank/DDBJ databases">
        <authorList>
            <person name="Nowell W R."/>
        </authorList>
    </citation>
    <scope>NUCLEOTIDE SEQUENCE</scope>
</reference>
<comment type="caution">
    <text evidence="1">The sequence shown here is derived from an EMBL/GenBank/DDBJ whole genome shotgun (WGS) entry which is preliminary data.</text>
</comment>
<sequence>CANNRIQFVQTGQLNGVTVVGNG</sequence>
<gene>
    <name evidence="1" type="ORF">OKA104_LOCUS55036</name>
</gene>
<evidence type="ECO:0000313" key="1">
    <source>
        <dbReference type="EMBL" id="CAF4467346.1"/>
    </source>
</evidence>
<dbReference type="Proteomes" id="UP000663881">
    <property type="component" value="Unassembled WGS sequence"/>
</dbReference>
<organism evidence="1 2">
    <name type="scientific">Adineta steineri</name>
    <dbReference type="NCBI Taxonomy" id="433720"/>
    <lineage>
        <taxon>Eukaryota</taxon>
        <taxon>Metazoa</taxon>
        <taxon>Spiralia</taxon>
        <taxon>Gnathifera</taxon>
        <taxon>Rotifera</taxon>
        <taxon>Eurotatoria</taxon>
        <taxon>Bdelloidea</taxon>
        <taxon>Adinetida</taxon>
        <taxon>Adinetidae</taxon>
        <taxon>Adineta</taxon>
    </lineage>
</organism>
<dbReference type="EMBL" id="CAJOAY010037981">
    <property type="protein sequence ID" value="CAF4467346.1"/>
    <property type="molecule type" value="Genomic_DNA"/>
</dbReference>
<evidence type="ECO:0000313" key="2">
    <source>
        <dbReference type="Proteomes" id="UP000663881"/>
    </source>
</evidence>
<proteinExistence type="predicted"/>
<accession>A0A820TIY5</accession>
<name>A0A820TIY5_9BILA</name>